<dbReference type="InterPro" id="IPR037185">
    <property type="entry name" value="EmrE-like"/>
</dbReference>
<feature type="transmembrane region" description="Helical" evidence="8">
    <location>
        <begin position="239"/>
        <end position="261"/>
    </location>
</feature>
<dbReference type="PANTHER" id="PTHR22911">
    <property type="entry name" value="ACYL-MALONYL CONDENSING ENZYME-RELATED"/>
    <property type="match status" value="1"/>
</dbReference>
<evidence type="ECO:0000256" key="1">
    <source>
        <dbReference type="ARBA" id="ARBA00004651"/>
    </source>
</evidence>
<dbReference type="AlphaFoldDB" id="A0A9W6P0G0"/>
<evidence type="ECO:0000256" key="5">
    <source>
        <dbReference type="ARBA" id="ARBA00022692"/>
    </source>
</evidence>
<feature type="transmembrane region" description="Helical" evidence="8">
    <location>
        <begin position="182"/>
        <end position="202"/>
    </location>
</feature>
<evidence type="ECO:0000256" key="7">
    <source>
        <dbReference type="ARBA" id="ARBA00023136"/>
    </source>
</evidence>
<keyword evidence="7 8" id="KW-0472">Membrane</keyword>
<name>A0A9W6P0G0_9PSEU</name>
<comment type="caution">
    <text evidence="10">The sequence shown here is derived from an EMBL/GenBank/DDBJ whole genome shotgun (WGS) entry which is preliminary data.</text>
</comment>
<dbReference type="GO" id="GO:0005886">
    <property type="term" value="C:plasma membrane"/>
    <property type="evidence" value="ECO:0007669"/>
    <property type="project" value="UniProtKB-SubCell"/>
</dbReference>
<dbReference type="RefSeq" id="WP_051738239.1">
    <property type="nucleotide sequence ID" value="NZ_BAAAUZ010000052.1"/>
</dbReference>
<protein>
    <submittedName>
        <fullName evidence="10">RarD protein</fullName>
    </submittedName>
</protein>
<evidence type="ECO:0000256" key="3">
    <source>
        <dbReference type="ARBA" id="ARBA00022448"/>
    </source>
</evidence>
<sequence length="311" mass="33054">MTVTEAAPELDRRGVGLGVGAHVAWGLFPAFWPLLDPAGPVEVLAHRILWTMVLMAGVLTLLRGWGTLRALPGRGWLTVAAAAAVITVNWGVFIHGVSIERVVDIALGYYMSPLVSVLLGVLVLRERPNRAQVVALGIAALAVVVISVGAGSPPWLGLCLAVSFGVYGLLKKKVSLPSTASLTGEGLVVGPIALAFVVYLQVTGQGTFTELGGFHMAMMVLAGPVTALPLLLYGAAARLIPLTTLGTLMYLTPTMQFLWGVLVNGEDMPLSRWLGFGLVWIALAVFTVDLIRATRVRPDRELQPVPEPETR</sequence>
<feature type="transmembrane region" description="Helical" evidence="8">
    <location>
        <begin position="131"/>
        <end position="148"/>
    </location>
</feature>
<feature type="domain" description="EamA" evidence="9">
    <location>
        <begin position="13"/>
        <end position="147"/>
    </location>
</feature>
<evidence type="ECO:0000313" key="11">
    <source>
        <dbReference type="Proteomes" id="UP001143463"/>
    </source>
</evidence>
<comment type="subcellular location">
    <subcellularLocation>
        <location evidence="1">Cell membrane</location>
        <topology evidence="1">Multi-pass membrane protein</topology>
    </subcellularLocation>
</comment>
<feature type="transmembrane region" description="Helical" evidence="8">
    <location>
        <begin position="105"/>
        <end position="124"/>
    </location>
</feature>
<dbReference type="Proteomes" id="UP001143463">
    <property type="component" value="Unassembled WGS sequence"/>
</dbReference>
<feature type="transmembrane region" description="Helical" evidence="8">
    <location>
        <begin position="154"/>
        <end position="170"/>
    </location>
</feature>
<dbReference type="EMBL" id="BSFQ01000049">
    <property type="protein sequence ID" value="GLL15538.1"/>
    <property type="molecule type" value="Genomic_DNA"/>
</dbReference>
<dbReference type="NCBIfam" id="TIGR00688">
    <property type="entry name" value="rarD"/>
    <property type="match status" value="1"/>
</dbReference>
<reference evidence="10" key="1">
    <citation type="journal article" date="2014" name="Int. J. Syst. Evol. Microbiol.">
        <title>Complete genome sequence of Corynebacterium casei LMG S-19264T (=DSM 44701T), isolated from a smear-ripened cheese.</title>
        <authorList>
            <consortium name="US DOE Joint Genome Institute (JGI-PGF)"/>
            <person name="Walter F."/>
            <person name="Albersmeier A."/>
            <person name="Kalinowski J."/>
            <person name="Ruckert C."/>
        </authorList>
    </citation>
    <scope>NUCLEOTIDE SEQUENCE</scope>
    <source>
        <strain evidence="10">VKM Ac-1069</strain>
    </source>
</reference>
<evidence type="ECO:0000256" key="4">
    <source>
        <dbReference type="ARBA" id="ARBA00022475"/>
    </source>
</evidence>
<keyword evidence="3" id="KW-0813">Transport</keyword>
<feature type="transmembrane region" description="Helical" evidence="8">
    <location>
        <begin position="273"/>
        <end position="291"/>
    </location>
</feature>
<evidence type="ECO:0000259" key="9">
    <source>
        <dbReference type="Pfam" id="PF00892"/>
    </source>
</evidence>
<keyword evidence="4" id="KW-1003">Cell membrane</keyword>
<accession>A0A9W6P0G0</accession>
<keyword evidence="11" id="KW-1185">Reference proteome</keyword>
<feature type="transmembrane region" description="Helical" evidence="8">
    <location>
        <begin position="77"/>
        <end position="99"/>
    </location>
</feature>
<keyword evidence="5 8" id="KW-0812">Transmembrane</keyword>
<organism evidence="10 11">
    <name type="scientific">Pseudonocardia halophobica</name>
    <dbReference type="NCBI Taxonomy" id="29401"/>
    <lineage>
        <taxon>Bacteria</taxon>
        <taxon>Bacillati</taxon>
        <taxon>Actinomycetota</taxon>
        <taxon>Actinomycetes</taxon>
        <taxon>Pseudonocardiales</taxon>
        <taxon>Pseudonocardiaceae</taxon>
        <taxon>Pseudonocardia</taxon>
    </lineage>
</organism>
<dbReference type="Pfam" id="PF00892">
    <property type="entry name" value="EamA"/>
    <property type="match status" value="1"/>
</dbReference>
<comment type="similarity">
    <text evidence="2">Belongs to the EamA transporter family.</text>
</comment>
<dbReference type="InterPro" id="IPR004626">
    <property type="entry name" value="RarD"/>
</dbReference>
<dbReference type="InterPro" id="IPR000620">
    <property type="entry name" value="EamA_dom"/>
</dbReference>
<evidence type="ECO:0000256" key="6">
    <source>
        <dbReference type="ARBA" id="ARBA00022989"/>
    </source>
</evidence>
<gene>
    <name evidence="10" type="ORF">GCM10017577_66900</name>
</gene>
<evidence type="ECO:0000313" key="10">
    <source>
        <dbReference type="EMBL" id="GLL15538.1"/>
    </source>
</evidence>
<keyword evidence="6 8" id="KW-1133">Transmembrane helix</keyword>
<evidence type="ECO:0000256" key="8">
    <source>
        <dbReference type="SAM" id="Phobius"/>
    </source>
</evidence>
<feature type="transmembrane region" description="Helical" evidence="8">
    <location>
        <begin position="47"/>
        <end position="65"/>
    </location>
</feature>
<evidence type="ECO:0000256" key="2">
    <source>
        <dbReference type="ARBA" id="ARBA00007362"/>
    </source>
</evidence>
<reference evidence="10" key="2">
    <citation type="submission" date="2023-01" db="EMBL/GenBank/DDBJ databases">
        <authorList>
            <person name="Sun Q."/>
            <person name="Evtushenko L."/>
        </authorList>
    </citation>
    <scope>NUCLEOTIDE SEQUENCE</scope>
    <source>
        <strain evidence="10">VKM Ac-1069</strain>
    </source>
</reference>
<feature type="transmembrane region" description="Helical" evidence="8">
    <location>
        <begin position="15"/>
        <end position="35"/>
    </location>
</feature>
<dbReference type="PANTHER" id="PTHR22911:SF137">
    <property type="entry name" value="SOLUTE CARRIER FAMILY 35 MEMBER G2-RELATED"/>
    <property type="match status" value="1"/>
</dbReference>
<proteinExistence type="inferred from homology"/>
<feature type="transmembrane region" description="Helical" evidence="8">
    <location>
        <begin position="214"/>
        <end position="232"/>
    </location>
</feature>
<dbReference type="SUPFAM" id="SSF103481">
    <property type="entry name" value="Multidrug resistance efflux transporter EmrE"/>
    <property type="match status" value="2"/>
</dbReference>